<name>A0A7S1FG80_NOCSC</name>
<feature type="domain" description="TFIIS central" evidence="1">
    <location>
        <begin position="156"/>
        <end position="249"/>
    </location>
</feature>
<protein>
    <recommendedName>
        <fullName evidence="1">TFIIS central domain-containing protein</fullName>
    </recommendedName>
</protein>
<dbReference type="SUPFAM" id="SSF46942">
    <property type="entry name" value="Elongation factor TFIIS domain 2"/>
    <property type="match status" value="1"/>
</dbReference>
<accession>A0A7S1FG80</accession>
<proteinExistence type="predicted"/>
<dbReference type="GO" id="GO:0006351">
    <property type="term" value="P:DNA-templated transcription"/>
    <property type="evidence" value="ECO:0007669"/>
    <property type="project" value="InterPro"/>
</dbReference>
<reference evidence="2" key="1">
    <citation type="submission" date="2021-01" db="EMBL/GenBank/DDBJ databases">
        <authorList>
            <person name="Corre E."/>
            <person name="Pelletier E."/>
            <person name="Niang G."/>
            <person name="Scheremetjew M."/>
            <person name="Finn R."/>
            <person name="Kale V."/>
            <person name="Holt S."/>
            <person name="Cochrane G."/>
            <person name="Meng A."/>
            <person name="Brown T."/>
            <person name="Cohen L."/>
        </authorList>
    </citation>
    <scope>NUCLEOTIDE SEQUENCE</scope>
</reference>
<sequence length="282" mass="31234">MDLGAVAEAIRDAVASICGDSVLENHAQAVQVLAALLRRPEVDRRELAMVFGVSLEQLERCRAWEHEGSCDPIFADLCRGDAVHTGNVILSRINQAAHWREEFRDMQGADDSCSDDDLGDVDEIAPSDHEMRGDGAFVDVTVACTATASARRRARALLSRHIDAHASLQHQLVRRLEQECFEAYPEDKAYRQCCRALAANLRRNTMLAAGFSGGLVPPQWIVLADNEALATRMGKLQRRAFRCESLKDAKLDDVNADMRRQFWAAARGTDLAPPPQNEDPLD</sequence>
<dbReference type="Gene3D" id="1.10.472.30">
    <property type="entry name" value="Transcription elongation factor S-II, central domain"/>
    <property type="match status" value="1"/>
</dbReference>
<evidence type="ECO:0000313" key="2">
    <source>
        <dbReference type="EMBL" id="CAD8864179.1"/>
    </source>
</evidence>
<evidence type="ECO:0000259" key="1">
    <source>
        <dbReference type="Pfam" id="PF07500"/>
    </source>
</evidence>
<dbReference type="AlphaFoldDB" id="A0A7S1FG80"/>
<dbReference type="InterPro" id="IPR036575">
    <property type="entry name" value="TFIIS_cen_dom_sf"/>
</dbReference>
<dbReference type="EMBL" id="HBFQ01054205">
    <property type="protein sequence ID" value="CAD8864179.1"/>
    <property type="molecule type" value="Transcribed_RNA"/>
</dbReference>
<dbReference type="InterPro" id="IPR003618">
    <property type="entry name" value="TFIIS_cen_dom"/>
</dbReference>
<organism evidence="2">
    <name type="scientific">Noctiluca scintillans</name>
    <name type="common">Sea sparkle</name>
    <name type="synonym">Red tide dinoflagellate</name>
    <dbReference type="NCBI Taxonomy" id="2966"/>
    <lineage>
        <taxon>Eukaryota</taxon>
        <taxon>Sar</taxon>
        <taxon>Alveolata</taxon>
        <taxon>Dinophyceae</taxon>
        <taxon>Noctilucales</taxon>
        <taxon>Noctilucaceae</taxon>
        <taxon>Noctiluca</taxon>
    </lineage>
</organism>
<gene>
    <name evidence="2" type="ORF">NSCI0253_LOCUS38534</name>
</gene>
<dbReference type="Pfam" id="PF07500">
    <property type="entry name" value="TFIIS_M"/>
    <property type="match status" value="1"/>
</dbReference>